<dbReference type="WBParaSite" id="ASIM_0001823001-mRNA-1">
    <property type="protein sequence ID" value="ASIM_0001823001-mRNA-1"/>
    <property type="gene ID" value="ASIM_0001823001"/>
</dbReference>
<name>A0A0M3KB83_ANISI</name>
<organism evidence="4">
    <name type="scientific">Anisakis simplex</name>
    <name type="common">Herring worm</name>
    <dbReference type="NCBI Taxonomy" id="6269"/>
    <lineage>
        <taxon>Eukaryota</taxon>
        <taxon>Metazoa</taxon>
        <taxon>Ecdysozoa</taxon>
        <taxon>Nematoda</taxon>
        <taxon>Chromadorea</taxon>
        <taxon>Rhabditida</taxon>
        <taxon>Spirurina</taxon>
        <taxon>Ascaridomorpha</taxon>
        <taxon>Ascaridoidea</taxon>
        <taxon>Anisakidae</taxon>
        <taxon>Anisakis</taxon>
        <taxon>Anisakis simplex complex</taxon>
    </lineage>
</organism>
<gene>
    <name evidence="2" type="ORF">ASIM_LOCUS17631</name>
</gene>
<feature type="compositionally biased region" description="Low complexity" evidence="1">
    <location>
        <begin position="51"/>
        <end position="61"/>
    </location>
</feature>
<keyword evidence="3" id="KW-1185">Reference proteome</keyword>
<sequence length="123" mass="13803">MNTFKRLRKRFTEAGGSARRSEGVAEGRDETTTTRRNETGSREVQNHHPSAATAAAAAAEAHQNRQQHQDSSLISEPPRPPPHHLAPHAPNVFRDPFQQLPSTISAYVLLKLPFKRRTIFSWS</sequence>
<reference evidence="2 3" key="2">
    <citation type="submission" date="2018-11" db="EMBL/GenBank/DDBJ databases">
        <authorList>
            <consortium name="Pathogen Informatics"/>
        </authorList>
    </citation>
    <scope>NUCLEOTIDE SEQUENCE [LARGE SCALE GENOMIC DNA]</scope>
</reference>
<evidence type="ECO:0000313" key="4">
    <source>
        <dbReference type="WBParaSite" id="ASIM_0001823001-mRNA-1"/>
    </source>
</evidence>
<accession>A0A0M3KB83</accession>
<feature type="compositionally biased region" description="Polar residues" evidence="1">
    <location>
        <begin position="64"/>
        <end position="74"/>
    </location>
</feature>
<proteinExistence type="predicted"/>
<protein>
    <submittedName>
        <fullName evidence="2 4">Uncharacterized protein</fullName>
    </submittedName>
</protein>
<dbReference type="EMBL" id="UYRR01034360">
    <property type="protein sequence ID" value="VDK60865.1"/>
    <property type="molecule type" value="Genomic_DNA"/>
</dbReference>
<feature type="region of interest" description="Disordered" evidence="1">
    <location>
        <begin position="1"/>
        <end position="94"/>
    </location>
</feature>
<reference evidence="4" key="1">
    <citation type="submission" date="2017-02" db="UniProtKB">
        <authorList>
            <consortium name="WormBaseParasite"/>
        </authorList>
    </citation>
    <scope>IDENTIFICATION</scope>
</reference>
<evidence type="ECO:0000313" key="2">
    <source>
        <dbReference type="EMBL" id="VDK60865.1"/>
    </source>
</evidence>
<dbReference type="Proteomes" id="UP000267096">
    <property type="component" value="Unassembled WGS sequence"/>
</dbReference>
<evidence type="ECO:0000313" key="3">
    <source>
        <dbReference type="Proteomes" id="UP000267096"/>
    </source>
</evidence>
<dbReference type="AlphaFoldDB" id="A0A0M3KB83"/>
<evidence type="ECO:0000256" key="1">
    <source>
        <dbReference type="SAM" id="MobiDB-lite"/>
    </source>
</evidence>
<feature type="compositionally biased region" description="Basic and acidic residues" evidence="1">
    <location>
        <begin position="19"/>
        <end position="46"/>
    </location>
</feature>